<accession>A0A9W9PGP7</accession>
<evidence type="ECO:0008006" key="9">
    <source>
        <dbReference type="Google" id="ProtNLM"/>
    </source>
</evidence>
<evidence type="ECO:0000256" key="2">
    <source>
        <dbReference type="ARBA" id="ARBA00023002"/>
    </source>
</evidence>
<feature type="domain" description="D-isomer specific 2-hydroxyacid dehydrogenase NAD-binding" evidence="6">
    <location>
        <begin position="110"/>
        <end position="294"/>
    </location>
</feature>
<comment type="similarity">
    <text evidence="1 4">Belongs to the D-isomer specific 2-hydroxyacid dehydrogenase family.</text>
</comment>
<dbReference type="Pfam" id="PF00389">
    <property type="entry name" value="2-Hacid_dh"/>
    <property type="match status" value="1"/>
</dbReference>
<evidence type="ECO:0000256" key="1">
    <source>
        <dbReference type="ARBA" id="ARBA00005854"/>
    </source>
</evidence>
<dbReference type="InterPro" id="IPR036291">
    <property type="entry name" value="NAD(P)-bd_dom_sf"/>
</dbReference>
<name>A0A9W9PGP7_9EURO</name>
<dbReference type="SUPFAM" id="SSF52283">
    <property type="entry name" value="Formate/glycerate dehydrogenase catalytic domain-like"/>
    <property type="match status" value="1"/>
</dbReference>
<dbReference type="InterPro" id="IPR029753">
    <property type="entry name" value="D-isomer_DH_CS"/>
</dbReference>
<dbReference type="Proteomes" id="UP001150941">
    <property type="component" value="Unassembled WGS sequence"/>
</dbReference>
<keyword evidence="8" id="KW-1185">Reference proteome</keyword>
<dbReference type="PROSITE" id="PS00671">
    <property type="entry name" value="D_2_HYDROXYACID_DH_3"/>
    <property type="match status" value="1"/>
</dbReference>
<dbReference type="RefSeq" id="XP_058333950.1">
    <property type="nucleotide sequence ID" value="XM_058470809.1"/>
</dbReference>
<dbReference type="GO" id="GO:0051287">
    <property type="term" value="F:NAD binding"/>
    <property type="evidence" value="ECO:0007669"/>
    <property type="project" value="InterPro"/>
</dbReference>
<sequence>MLLKVRREVIVALDTCRQPVPATFRFPHTLYEYNITSESEVAERLQHATIAITDSVPITGETIAKCPSLKLICVAIVGVDHIDLDACRKRGIRVCNSPGATTEAVAEHAIALYFAARRNVVRAHNWIAQGGEWEKDHSGLGPYDRVPLPCTRGTMGIIGSGKIGKRVATIGRILGLKVLSAERRGVAAGDVRAGRTEFETMLRQSTAIILTCPLTEETANTISEKELALMPPGCVVVNVGRGGLINEEAVVSALKEQRLAGYAADVFTNEPANVENSLLLSSKAPNLTLTPHVAWYNSTSLDGMLKAIQDIVEGFIAGSSINVIC</sequence>
<dbReference type="GO" id="GO:0016616">
    <property type="term" value="F:oxidoreductase activity, acting on the CH-OH group of donors, NAD or NADP as acceptor"/>
    <property type="evidence" value="ECO:0007669"/>
    <property type="project" value="InterPro"/>
</dbReference>
<dbReference type="Gene3D" id="3.40.50.720">
    <property type="entry name" value="NAD(P)-binding Rossmann-like Domain"/>
    <property type="match status" value="2"/>
</dbReference>
<reference evidence="7" key="1">
    <citation type="submission" date="2022-11" db="EMBL/GenBank/DDBJ databases">
        <authorList>
            <person name="Petersen C."/>
        </authorList>
    </citation>
    <scope>NUCLEOTIDE SEQUENCE</scope>
    <source>
        <strain evidence="7">IBT 19713</strain>
    </source>
</reference>
<evidence type="ECO:0000313" key="8">
    <source>
        <dbReference type="Proteomes" id="UP001150941"/>
    </source>
</evidence>
<keyword evidence="3" id="KW-0520">NAD</keyword>
<proteinExistence type="inferred from homology"/>
<protein>
    <recommendedName>
        <fullName evidence="9">Glycerate dehydrogenase</fullName>
    </recommendedName>
</protein>
<feature type="domain" description="D-isomer specific 2-hydroxyacid dehydrogenase catalytic" evidence="5">
    <location>
        <begin position="36"/>
        <end position="319"/>
    </location>
</feature>
<dbReference type="Pfam" id="PF02826">
    <property type="entry name" value="2-Hacid_dh_C"/>
    <property type="match status" value="1"/>
</dbReference>
<evidence type="ECO:0000256" key="3">
    <source>
        <dbReference type="ARBA" id="ARBA00023027"/>
    </source>
</evidence>
<dbReference type="EMBL" id="JAPQKS010000002">
    <property type="protein sequence ID" value="KAJ5246529.1"/>
    <property type="molecule type" value="Genomic_DNA"/>
</dbReference>
<dbReference type="InterPro" id="IPR006139">
    <property type="entry name" value="D-isomer_2_OHA_DH_cat_dom"/>
</dbReference>
<dbReference type="AlphaFoldDB" id="A0A9W9PGP7"/>
<comment type="caution">
    <text evidence="7">The sequence shown here is derived from an EMBL/GenBank/DDBJ whole genome shotgun (WGS) entry which is preliminary data.</text>
</comment>
<evidence type="ECO:0000313" key="7">
    <source>
        <dbReference type="EMBL" id="KAJ5246529.1"/>
    </source>
</evidence>
<evidence type="ECO:0000256" key="4">
    <source>
        <dbReference type="RuleBase" id="RU003719"/>
    </source>
</evidence>
<dbReference type="OrthoDB" id="298012at2759"/>
<dbReference type="GeneID" id="83198112"/>
<gene>
    <name evidence="7" type="ORF">N7468_001512</name>
</gene>
<dbReference type="SUPFAM" id="SSF51735">
    <property type="entry name" value="NAD(P)-binding Rossmann-fold domains"/>
    <property type="match status" value="1"/>
</dbReference>
<organism evidence="7 8">
    <name type="scientific">Penicillium chermesinum</name>
    <dbReference type="NCBI Taxonomy" id="63820"/>
    <lineage>
        <taxon>Eukaryota</taxon>
        <taxon>Fungi</taxon>
        <taxon>Dikarya</taxon>
        <taxon>Ascomycota</taxon>
        <taxon>Pezizomycotina</taxon>
        <taxon>Eurotiomycetes</taxon>
        <taxon>Eurotiomycetidae</taxon>
        <taxon>Eurotiales</taxon>
        <taxon>Aspergillaceae</taxon>
        <taxon>Penicillium</taxon>
    </lineage>
</organism>
<keyword evidence="2 4" id="KW-0560">Oxidoreductase</keyword>
<evidence type="ECO:0000259" key="6">
    <source>
        <dbReference type="Pfam" id="PF02826"/>
    </source>
</evidence>
<evidence type="ECO:0000259" key="5">
    <source>
        <dbReference type="Pfam" id="PF00389"/>
    </source>
</evidence>
<reference evidence="7" key="2">
    <citation type="journal article" date="2023" name="IMA Fungus">
        <title>Comparative genomic study of the Penicillium genus elucidates a diverse pangenome and 15 lateral gene transfer events.</title>
        <authorList>
            <person name="Petersen C."/>
            <person name="Sorensen T."/>
            <person name="Nielsen M.R."/>
            <person name="Sondergaard T.E."/>
            <person name="Sorensen J.L."/>
            <person name="Fitzpatrick D.A."/>
            <person name="Frisvad J.C."/>
            <person name="Nielsen K.L."/>
        </authorList>
    </citation>
    <scope>NUCLEOTIDE SEQUENCE</scope>
    <source>
        <strain evidence="7">IBT 19713</strain>
    </source>
</reference>
<dbReference type="InterPro" id="IPR050418">
    <property type="entry name" value="D-iso_2-hydroxyacid_DH_PdxB"/>
</dbReference>
<dbReference type="InterPro" id="IPR006140">
    <property type="entry name" value="D-isomer_DH_NAD-bd"/>
</dbReference>
<dbReference type="PANTHER" id="PTHR43761:SF1">
    <property type="entry name" value="D-ISOMER SPECIFIC 2-HYDROXYACID DEHYDROGENASE CATALYTIC DOMAIN-CONTAINING PROTEIN-RELATED"/>
    <property type="match status" value="1"/>
</dbReference>
<dbReference type="PANTHER" id="PTHR43761">
    <property type="entry name" value="D-ISOMER SPECIFIC 2-HYDROXYACID DEHYDROGENASE FAMILY PROTEIN (AFU_ORTHOLOGUE AFUA_1G13630)"/>
    <property type="match status" value="1"/>
</dbReference>